<keyword evidence="1" id="KW-0496">Mitochondrion</keyword>
<dbReference type="AlphaFoldDB" id="A0A101M3F0"/>
<name>A0A101M3F0_PICGL</name>
<geneLocation type="mitochondrion" evidence="1"/>
<reference evidence="1" key="1">
    <citation type="journal article" date="2015" name="Genome Biol. Evol.">
        <title>Organellar Genomes of White Spruce (Picea glauca): Assembly and Annotation.</title>
        <authorList>
            <person name="Jackman S.D."/>
            <person name="Warren R.L."/>
            <person name="Gibb E.A."/>
            <person name="Vandervalk B.P."/>
            <person name="Mohamadi H."/>
            <person name="Chu J."/>
            <person name="Raymond A."/>
            <person name="Pleasance S."/>
            <person name="Coope R."/>
            <person name="Wildung M.R."/>
            <person name="Ritland C.E."/>
            <person name="Bousquet J."/>
            <person name="Jones S.J."/>
            <person name="Bohlmann J."/>
            <person name="Birol I."/>
        </authorList>
    </citation>
    <scope>NUCLEOTIDE SEQUENCE [LARGE SCALE GENOMIC DNA]</scope>
    <source>
        <tissue evidence="1">Flushing bud</tissue>
    </source>
</reference>
<comment type="caution">
    <text evidence="1">The sequence shown here is derived from an EMBL/GenBank/DDBJ whole genome shotgun (WGS) entry which is preliminary data.</text>
</comment>
<organism evidence="1">
    <name type="scientific">Picea glauca</name>
    <name type="common">White spruce</name>
    <name type="synonym">Pinus glauca</name>
    <dbReference type="NCBI Taxonomy" id="3330"/>
    <lineage>
        <taxon>Eukaryota</taxon>
        <taxon>Viridiplantae</taxon>
        <taxon>Streptophyta</taxon>
        <taxon>Embryophyta</taxon>
        <taxon>Tracheophyta</taxon>
        <taxon>Spermatophyta</taxon>
        <taxon>Pinopsida</taxon>
        <taxon>Pinidae</taxon>
        <taxon>Conifers I</taxon>
        <taxon>Pinales</taxon>
        <taxon>Pinaceae</taxon>
        <taxon>Picea</taxon>
    </lineage>
</organism>
<evidence type="ECO:0000313" key="1">
    <source>
        <dbReference type="EMBL" id="KUM50341.1"/>
    </source>
</evidence>
<accession>A0A101M3F0</accession>
<proteinExistence type="predicted"/>
<gene>
    <name evidence="1" type="ORF">ABT39_MTgene184</name>
</gene>
<dbReference type="EMBL" id="LKAM01000001">
    <property type="protein sequence ID" value="KUM50341.1"/>
    <property type="molecule type" value="Genomic_DNA"/>
</dbReference>
<protein>
    <submittedName>
        <fullName evidence="1">Uncharacterized protein</fullName>
    </submittedName>
</protein>
<sequence>MHHYLLHVDKQIRPKGRASHISTEEYSFLSTQQTFTIHYIWNSDNQIRKKRGRVHFRPTPYWLSSSAERRRRI</sequence>